<proteinExistence type="inferred from homology"/>
<feature type="compositionally biased region" description="Low complexity" evidence="10">
    <location>
        <begin position="441"/>
        <end position="456"/>
    </location>
</feature>
<dbReference type="InterPro" id="IPR001499">
    <property type="entry name" value="GPCR_STE3"/>
</dbReference>
<feature type="transmembrane region" description="Helical" evidence="11">
    <location>
        <begin position="76"/>
        <end position="95"/>
    </location>
</feature>
<dbReference type="GO" id="GO:0004932">
    <property type="term" value="F:mating-type factor pheromone receptor activity"/>
    <property type="evidence" value="ECO:0007669"/>
    <property type="project" value="InterPro"/>
</dbReference>
<keyword evidence="6" id="KW-0297">G-protein coupled receptor</keyword>
<evidence type="ECO:0000256" key="1">
    <source>
        <dbReference type="ARBA" id="ARBA00004141"/>
    </source>
</evidence>
<evidence type="ECO:0000313" key="13">
    <source>
        <dbReference type="EMBL" id="KAK6950013.1"/>
    </source>
</evidence>
<evidence type="ECO:0000256" key="3">
    <source>
        <dbReference type="ARBA" id="ARBA00022507"/>
    </source>
</evidence>
<feature type="compositionally biased region" description="Polar residues" evidence="10">
    <location>
        <begin position="652"/>
        <end position="669"/>
    </location>
</feature>
<feature type="transmembrane region" description="Helical" evidence="11">
    <location>
        <begin position="199"/>
        <end position="225"/>
    </location>
</feature>
<dbReference type="Proteomes" id="UP001369815">
    <property type="component" value="Unassembled WGS sequence"/>
</dbReference>
<dbReference type="PANTHER" id="PTHR28097:SF1">
    <property type="entry name" value="PHEROMONE A FACTOR RECEPTOR"/>
    <property type="match status" value="1"/>
</dbReference>
<keyword evidence="7 11" id="KW-0472">Membrane</keyword>
<evidence type="ECO:0000256" key="12">
    <source>
        <dbReference type="SAM" id="SignalP"/>
    </source>
</evidence>
<dbReference type="GO" id="GO:0000750">
    <property type="term" value="P:pheromone-dependent signal transduction involved in conjugation with cellular fusion"/>
    <property type="evidence" value="ECO:0007669"/>
    <property type="project" value="TreeGrafter"/>
</dbReference>
<dbReference type="Pfam" id="PF02076">
    <property type="entry name" value="STE3"/>
    <property type="match status" value="1"/>
</dbReference>
<feature type="compositionally biased region" description="Basic and acidic residues" evidence="10">
    <location>
        <begin position="699"/>
        <end position="716"/>
    </location>
</feature>
<evidence type="ECO:0000256" key="8">
    <source>
        <dbReference type="ARBA" id="ARBA00023170"/>
    </source>
</evidence>
<evidence type="ECO:0000256" key="6">
    <source>
        <dbReference type="ARBA" id="ARBA00023040"/>
    </source>
</evidence>
<evidence type="ECO:0000256" key="11">
    <source>
        <dbReference type="SAM" id="Phobius"/>
    </source>
</evidence>
<name>A0AAX6MC16_9PEZI</name>
<feature type="region of interest" description="Disordered" evidence="10">
    <location>
        <begin position="400"/>
        <end position="459"/>
    </location>
</feature>
<feature type="transmembrane region" description="Helical" evidence="11">
    <location>
        <begin position="46"/>
        <end position="64"/>
    </location>
</feature>
<comment type="caution">
    <text evidence="13">The sequence shown here is derived from an EMBL/GenBank/DDBJ whole genome shotgun (WGS) entry which is preliminary data.</text>
</comment>
<keyword evidence="9" id="KW-0807">Transducer</keyword>
<keyword evidence="12" id="KW-0732">Signal</keyword>
<feature type="chain" id="PRO_5043713554" description="Pheromone receptor" evidence="12">
    <location>
        <begin position="26"/>
        <end position="716"/>
    </location>
</feature>
<protein>
    <recommendedName>
        <fullName evidence="15">Pheromone receptor</fullName>
    </recommendedName>
</protein>
<feature type="region of interest" description="Disordered" evidence="10">
    <location>
        <begin position="504"/>
        <end position="579"/>
    </location>
</feature>
<sequence length="716" mass="79393">MSSITVRLAVAIALWAFATAAAASGQNGTLVEDWKHTIGIGLQVNLVLRVLFAIVGTLLCWPPLRALWRHRDIPGVTLIIVVGIMNLFAVLNSMIWSNDNWDDWWDGQGFCDVQIYLSMPLRTIYAATIFDTVYELSRKFDLRRAVVLNARERRNRAWKQAAIIFVAPSIQLVMTYFVISQRYKVGTLIGCTAEYDDSWPRILLIDVPIPVYVVLAIPYTFYSYLRFRRYSKGSRLAIESNNLSAARHIRLRRRLYNVTALIMLIYGPVSLFLLGENIHMAVQSPPMQYDFERIHSNADTDTDSYPWNSVSFMPSWSIDWLELNQAWFSILTTAAIVAFFGTSEECSPVYCRYMTWLGLGRCFPSLRLQAASPPEPDEDDHPDNLLRDGIELVEMGNRNGVIAERRMPPDPYQVPGSDSDHDDTDEILSPARPATPQRTLPASSPSSSPTVSLSQFPMPPLRRPLPMPVARVVDGSVSGNLNMSGSPLERIVIQALIPDRRSSLLHDSPVRAPSNANRRRRSPTAAAGPSRTRSHARTRSNRSDSQPILGTVATAVPVEETPTAAADSPRTLGSARRSLEAVQPREILDSQSTWSGTRAHRLTSDSVVWPFFSRTESTSSVGVATTATAAAAAARPRETPSAAAVAAANESPARSTDSNFVRVQITGSFEPSLPQPPPPAATPSEQLLQQRGRGRGRRIPREVMNRVQRRSPEDGN</sequence>
<keyword evidence="5 11" id="KW-1133">Transmembrane helix</keyword>
<evidence type="ECO:0000313" key="14">
    <source>
        <dbReference type="Proteomes" id="UP001369815"/>
    </source>
</evidence>
<dbReference type="PANTHER" id="PTHR28097">
    <property type="entry name" value="PHEROMONE A FACTOR RECEPTOR"/>
    <property type="match status" value="1"/>
</dbReference>
<feature type="transmembrane region" description="Helical" evidence="11">
    <location>
        <begin position="161"/>
        <end position="179"/>
    </location>
</feature>
<evidence type="ECO:0000256" key="10">
    <source>
        <dbReference type="SAM" id="MobiDB-lite"/>
    </source>
</evidence>
<evidence type="ECO:0000256" key="7">
    <source>
        <dbReference type="ARBA" id="ARBA00023136"/>
    </source>
</evidence>
<feature type="region of interest" description="Disordered" evidence="10">
    <location>
        <begin position="632"/>
        <end position="716"/>
    </location>
</feature>
<evidence type="ECO:0000256" key="2">
    <source>
        <dbReference type="ARBA" id="ARBA00011085"/>
    </source>
</evidence>
<keyword evidence="14" id="KW-1185">Reference proteome</keyword>
<comment type="subcellular location">
    <subcellularLocation>
        <location evidence="1">Membrane</location>
        <topology evidence="1">Multi-pass membrane protein</topology>
    </subcellularLocation>
</comment>
<reference evidence="13 14" key="1">
    <citation type="journal article" date="2024" name="Front Chem Biol">
        <title>Unveiling the potential of Daldinia eschscholtzii MFLUCC 19-0629 through bioactivity and bioinformatics studies for enhanced sustainable agriculture production.</title>
        <authorList>
            <person name="Brooks S."/>
            <person name="Weaver J.A."/>
            <person name="Klomchit A."/>
            <person name="Alharthi S.A."/>
            <person name="Onlamun T."/>
            <person name="Nurani R."/>
            <person name="Vong T.K."/>
            <person name="Alberti F."/>
            <person name="Greco C."/>
        </authorList>
    </citation>
    <scope>NUCLEOTIDE SEQUENCE [LARGE SCALE GENOMIC DNA]</scope>
    <source>
        <strain evidence="13">MFLUCC 19-0629</strain>
    </source>
</reference>
<organism evidence="13 14">
    <name type="scientific">Daldinia eschscholtzii</name>
    <dbReference type="NCBI Taxonomy" id="292717"/>
    <lineage>
        <taxon>Eukaryota</taxon>
        <taxon>Fungi</taxon>
        <taxon>Dikarya</taxon>
        <taxon>Ascomycota</taxon>
        <taxon>Pezizomycotina</taxon>
        <taxon>Sordariomycetes</taxon>
        <taxon>Xylariomycetidae</taxon>
        <taxon>Xylariales</taxon>
        <taxon>Hypoxylaceae</taxon>
        <taxon>Daldinia</taxon>
    </lineage>
</organism>
<keyword evidence="8" id="KW-0675">Receptor</keyword>
<feature type="compositionally biased region" description="Low complexity" evidence="10">
    <location>
        <begin position="682"/>
        <end position="691"/>
    </location>
</feature>
<dbReference type="EMBL" id="JBANMG010000008">
    <property type="protein sequence ID" value="KAK6950013.1"/>
    <property type="molecule type" value="Genomic_DNA"/>
</dbReference>
<keyword evidence="3" id="KW-0589">Pheromone response</keyword>
<evidence type="ECO:0000256" key="4">
    <source>
        <dbReference type="ARBA" id="ARBA00022692"/>
    </source>
</evidence>
<feature type="transmembrane region" description="Helical" evidence="11">
    <location>
        <begin position="115"/>
        <end position="134"/>
    </location>
</feature>
<dbReference type="GO" id="GO:0005886">
    <property type="term" value="C:plasma membrane"/>
    <property type="evidence" value="ECO:0007669"/>
    <property type="project" value="TreeGrafter"/>
</dbReference>
<keyword evidence="4 11" id="KW-0812">Transmembrane</keyword>
<accession>A0AAX6MC16</accession>
<evidence type="ECO:0000256" key="9">
    <source>
        <dbReference type="ARBA" id="ARBA00023224"/>
    </source>
</evidence>
<dbReference type="AlphaFoldDB" id="A0AAX6MC16"/>
<evidence type="ECO:0008006" key="15">
    <source>
        <dbReference type="Google" id="ProtNLM"/>
    </source>
</evidence>
<feature type="compositionally biased region" description="Low complexity" evidence="10">
    <location>
        <begin position="632"/>
        <end position="648"/>
    </location>
</feature>
<gene>
    <name evidence="13" type="ORF">Daesc_008336</name>
</gene>
<feature type="signal peptide" evidence="12">
    <location>
        <begin position="1"/>
        <end position="25"/>
    </location>
</feature>
<evidence type="ECO:0000256" key="5">
    <source>
        <dbReference type="ARBA" id="ARBA00022989"/>
    </source>
</evidence>
<feature type="transmembrane region" description="Helical" evidence="11">
    <location>
        <begin position="255"/>
        <end position="275"/>
    </location>
</feature>
<comment type="similarity">
    <text evidence="2">Belongs to the G-protein coupled receptor 4 family.</text>
</comment>